<name>A0A6J8E202_MYTCO</name>
<gene>
    <name evidence="1" type="ORF">MCOR_46486</name>
</gene>
<evidence type="ECO:0000313" key="1">
    <source>
        <dbReference type="EMBL" id="CAC5413612.1"/>
    </source>
</evidence>
<reference evidence="1 2" key="1">
    <citation type="submission" date="2020-06" db="EMBL/GenBank/DDBJ databases">
        <authorList>
            <person name="Li R."/>
            <person name="Bekaert M."/>
        </authorList>
    </citation>
    <scope>NUCLEOTIDE SEQUENCE [LARGE SCALE GENOMIC DNA]</scope>
    <source>
        <strain evidence="2">wild</strain>
    </source>
</reference>
<keyword evidence="2" id="KW-1185">Reference proteome</keyword>
<proteinExistence type="predicted"/>
<evidence type="ECO:0000313" key="2">
    <source>
        <dbReference type="Proteomes" id="UP000507470"/>
    </source>
</evidence>
<dbReference type="AlphaFoldDB" id="A0A6J8E202"/>
<dbReference type="EMBL" id="CACVKT020008164">
    <property type="protein sequence ID" value="CAC5413612.1"/>
    <property type="molecule type" value="Genomic_DNA"/>
</dbReference>
<protein>
    <submittedName>
        <fullName evidence="1">Uncharacterized protein</fullName>
    </submittedName>
</protein>
<sequence>MVQEESTITIDRKNTYLMCSYSYDLLRMVQEESTITIDRKNTYRQLRLRFSFKRDFSIQNIKKNFKTFKDTLQTMNTVKNVGIVTVFLALLVHISQGRNIQLDCLELCAEGINPLKYNMDCDCFNTSPFQYVKRTVKLPFRYGKRSIVGYPSGLQQYFRNGYGVKPYDANPFLSREAYEDY</sequence>
<accession>A0A6J8E202</accession>
<dbReference type="Proteomes" id="UP000507470">
    <property type="component" value="Unassembled WGS sequence"/>
</dbReference>
<organism evidence="1 2">
    <name type="scientific">Mytilus coruscus</name>
    <name type="common">Sea mussel</name>
    <dbReference type="NCBI Taxonomy" id="42192"/>
    <lineage>
        <taxon>Eukaryota</taxon>
        <taxon>Metazoa</taxon>
        <taxon>Spiralia</taxon>
        <taxon>Lophotrochozoa</taxon>
        <taxon>Mollusca</taxon>
        <taxon>Bivalvia</taxon>
        <taxon>Autobranchia</taxon>
        <taxon>Pteriomorphia</taxon>
        <taxon>Mytilida</taxon>
        <taxon>Mytiloidea</taxon>
        <taxon>Mytilidae</taxon>
        <taxon>Mytilinae</taxon>
        <taxon>Mytilus</taxon>
    </lineage>
</organism>
<dbReference type="OrthoDB" id="6117843at2759"/>